<dbReference type="Gene3D" id="3.40.720.10">
    <property type="entry name" value="Alkaline Phosphatase, subunit A"/>
    <property type="match status" value="1"/>
</dbReference>
<evidence type="ECO:0000256" key="3">
    <source>
        <dbReference type="PROSITE-ProRule" id="PRU00175"/>
    </source>
</evidence>
<dbReference type="Gene3D" id="3.30.40.10">
    <property type="entry name" value="Zinc/RING finger domain, C3HC4 (zinc finger)"/>
    <property type="match status" value="1"/>
</dbReference>
<dbReference type="OrthoDB" id="415411at2759"/>
<dbReference type="GO" id="GO:0016787">
    <property type="term" value="F:hydrolase activity"/>
    <property type="evidence" value="ECO:0007669"/>
    <property type="project" value="UniProtKB-ARBA"/>
</dbReference>
<dbReference type="Gene3D" id="3.30.1360.180">
    <property type="match status" value="1"/>
</dbReference>
<dbReference type="GO" id="GO:0008270">
    <property type="term" value="F:zinc ion binding"/>
    <property type="evidence" value="ECO:0007669"/>
    <property type="project" value="UniProtKB-KW"/>
</dbReference>
<dbReference type="InterPro" id="IPR002591">
    <property type="entry name" value="Phosphodiest/P_Trfase"/>
</dbReference>
<evidence type="ECO:0000256" key="4">
    <source>
        <dbReference type="SAM" id="MobiDB-lite"/>
    </source>
</evidence>
<keyword evidence="1 3" id="KW-0479">Metal-binding</keyword>
<evidence type="ECO:0000313" key="7">
    <source>
        <dbReference type="EMBL" id="CAD5116277.1"/>
    </source>
</evidence>
<keyword evidence="8" id="KW-1185">Reference proteome</keyword>
<accession>A0A7I8VNW4</accession>
<sequence>MSSSLTDYNLKENLKQLRALLISDIVEASGKNIFFSISKQTAAIVENIFIVALEFSADFYRSFIEFQNAEILDLHSNVELWVEGENVIRKNIISFIQDIASVKFQANTLIIIDCFDPMSNCSTVLNQVLNKYILRQKEKIRPYIIGLCHRDVIEINDIQTIFPFHIKLRPPKCKTNQYECDIIKRKSSGKIEYTREGFNFTDKKITGSNILSNNLIESIKQDNTEAADPTKNLSFNLNLTEKEEEARRKLQLPYVRTNKSTPKDEGPKSDSGKGNIYYEPDEADDFDEEDPDDDLDRKEHRIAFRMNENFLYRIREESLTCRVCLETWINKSPILFPCQHITCESCTTGVMKNSKSIHSFKCPVCRKVVTKLDVKKFRFFRTLEHVGSKVTIDQASQTEWENNESEKTVDINEIRDYLIKQKKRKLNNLIYLGDLHSVRRKVIFISLDGFRYDYLEKVKDKRGYASTPNFNRIIEEGVYVKDGITNAFITKTFPNHWSLVTGRYEESHGLIGNEMFDPRRNQTFNLTADVTDSFWYNNGDGSGGEPIWVTNQRAGGASGVLYWVGDGVVINDHRPTRFEFFNFKYANGDKVPIDKLIRWFDTEDCPINLGLLYFRQPDAAGHKFGPDSNEVLDEIIKLDGYIGYLIKRLEEVDMYDEMNIIITSDHGMAESDSEKVIVLDDYLKVDYTSYMDSPIYSIDPIDGVSTVDEIVKSLSKVQNMKVYRKQDIPEHFHYRNNIRVRSIVLVADVGWNIVKTKEEKQKWKRRGSHGYNNSIKIMHPFFVARGPIFKKNYTASSFENVDIYPLICEIVDAKPYPNNGSLSRISHIIMKEKLFHVTTTFITYVASIAFAALFSSIFSLVACRVYRIQRRHKYNSSYHVSINGLPMNETDKQVLLDDPELESELP</sequence>
<dbReference type="PANTHER" id="PTHR10151">
    <property type="entry name" value="ECTONUCLEOTIDE PYROPHOSPHATASE/PHOSPHODIESTERASE"/>
    <property type="match status" value="1"/>
</dbReference>
<dbReference type="SUPFAM" id="SSF57850">
    <property type="entry name" value="RING/U-box"/>
    <property type="match status" value="1"/>
</dbReference>
<keyword evidence="5" id="KW-1133">Transmembrane helix</keyword>
<dbReference type="PROSITE" id="PS50089">
    <property type="entry name" value="ZF_RING_2"/>
    <property type="match status" value="1"/>
</dbReference>
<keyword evidence="5" id="KW-0812">Transmembrane</keyword>
<protein>
    <submittedName>
        <fullName evidence="7">DgyrCDS5184</fullName>
    </submittedName>
</protein>
<dbReference type="Proteomes" id="UP000549394">
    <property type="component" value="Unassembled WGS sequence"/>
</dbReference>
<dbReference type="Pfam" id="PF01663">
    <property type="entry name" value="Phosphodiest"/>
    <property type="match status" value="1"/>
</dbReference>
<feature type="domain" description="RING-type" evidence="6">
    <location>
        <begin position="321"/>
        <end position="366"/>
    </location>
</feature>
<dbReference type="UniPathway" id="UPA00988"/>
<dbReference type="AlphaFoldDB" id="A0A7I8VNW4"/>
<dbReference type="Pfam" id="PF10483">
    <property type="entry name" value="Elong_Iki1"/>
    <property type="match status" value="1"/>
</dbReference>
<comment type="caution">
    <text evidence="7">The sequence shown here is derived from an EMBL/GenBank/DDBJ whole genome shotgun (WGS) entry which is preliminary data.</text>
</comment>
<name>A0A7I8VNW4_9ANNE</name>
<dbReference type="Pfam" id="PF13920">
    <property type="entry name" value="zf-C3HC4_3"/>
    <property type="match status" value="1"/>
</dbReference>
<proteinExistence type="predicted"/>
<evidence type="ECO:0000259" key="6">
    <source>
        <dbReference type="PROSITE" id="PS50089"/>
    </source>
</evidence>
<dbReference type="SUPFAM" id="SSF53649">
    <property type="entry name" value="Alkaline phosphatase-like"/>
    <property type="match status" value="1"/>
</dbReference>
<keyword evidence="1 3" id="KW-0863">Zinc-finger</keyword>
<feature type="region of interest" description="Disordered" evidence="4">
    <location>
        <begin position="248"/>
        <end position="294"/>
    </location>
</feature>
<evidence type="ECO:0000313" key="8">
    <source>
        <dbReference type="Proteomes" id="UP000549394"/>
    </source>
</evidence>
<organism evidence="7 8">
    <name type="scientific">Dimorphilus gyrociliatus</name>
    <dbReference type="NCBI Taxonomy" id="2664684"/>
    <lineage>
        <taxon>Eukaryota</taxon>
        <taxon>Metazoa</taxon>
        <taxon>Spiralia</taxon>
        <taxon>Lophotrochozoa</taxon>
        <taxon>Annelida</taxon>
        <taxon>Polychaeta</taxon>
        <taxon>Polychaeta incertae sedis</taxon>
        <taxon>Dinophilidae</taxon>
        <taxon>Dimorphilus</taxon>
    </lineage>
</organism>
<dbReference type="InterPro" id="IPR019519">
    <property type="entry name" value="Elp5"/>
</dbReference>
<dbReference type="PANTHER" id="PTHR10151:SF120">
    <property type="entry name" value="BIS(5'-ADENOSYL)-TRIPHOSPHATASE"/>
    <property type="match status" value="1"/>
</dbReference>
<reference evidence="7 8" key="1">
    <citation type="submission" date="2020-08" db="EMBL/GenBank/DDBJ databases">
        <authorList>
            <person name="Hejnol A."/>
        </authorList>
    </citation>
    <scope>NUCLEOTIDE SEQUENCE [LARGE SCALE GENOMIC DNA]</scope>
</reference>
<dbReference type="EMBL" id="CAJFCJ010000006">
    <property type="protein sequence ID" value="CAD5116277.1"/>
    <property type="molecule type" value="Genomic_DNA"/>
</dbReference>
<dbReference type="InterPro" id="IPR001841">
    <property type="entry name" value="Znf_RING"/>
</dbReference>
<gene>
    <name evidence="7" type="ORF">DGYR_LOCUS4915</name>
</gene>
<dbReference type="GO" id="GO:0002098">
    <property type="term" value="P:tRNA wobble uridine modification"/>
    <property type="evidence" value="ECO:0007669"/>
    <property type="project" value="InterPro"/>
</dbReference>
<keyword evidence="2" id="KW-0862">Zinc</keyword>
<evidence type="ECO:0000256" key="5">
    <source>
        <dbReference type="SAM" id="Phobius"/>
    </source>
</evidence>
<dbReference type="CDD" id="cd16018">
    <property type="entry name" value="Enpp"/>
    <property type="match status" value="1"/>
</dbReference>
<dbReference type="InterPro" id="IPR013083">
    <property type="entry name" value="Znf_RING/FYVE/PHD"/>
</dbReference>
<dbReference type="GO" id="GO:0033588">
    <property type="term" value="C:elongator holoenzyme complex"/>
    <property type="evidence" value="ECO:0007669"/>
    <property type="project" value="InterPro"/>
</dbReference>
<keyword evidence="5" id="KW-0472">Membrane</keyword>
<feature type="compositionally biased region" description="Acidic residues" evidence="4">
    <location>
        <begin position="279"/>
        <end position="294"/>
    </location>
</feature>
<dbReference type="InterPro" id="IPR017850">
    <property type="entry name" value="Alkaline_phosphatase_core_sf"/>
</dbReference>
<dbReference type="SMART" id="SM00184">
    <property type="entry name" value="RING"/>
    <property type="match status" value="1"/>
</dbReference>
<evidence type="ECO:0000256" key="1">
    <source>
        <dbReference type="ARBA" id="ARBA00022771"/>
    </source>
</evidence>
<feature type="transmembrane region" description="Helical" evidence="5">
    <location>
        <begin position="841"/>
        <end position="863"/>
    </location>
</feature>
<evidence type="ECO:0000256" key="2">
    <source>
        <dbReference type="ARBA" id="ARBA00022833"/>
    </source>
</evidence>
<feature type="compositionally biased region" description="Basic and acidic residues" evidence="4">
    <location>
        <begin position="261"/>
        <end position="271"/>
    </location>
</feature>